<sequence length="507" mass="53199">MSARFSRFRFATAAVVSFGAGVIFASGMDWTKISWAQSSSGARAPLVRGPMAPEGASFADIAERVTPAVVAVNTSRTARPRPQVRGRAPQGMEDFLEQFGGQQPRQQRGEGSGFILSNDGYIVTNNHVVADADQVSITLSDGRSFRARVIGTDSTTDVAVVKIEARSLPTLSIGNDEATRIGEWVLAVGNPLGLDFTVTAGIISAKGRGSEINLPNSGNFTISDFIQTDAAINPGNSGGPLINMRGEVIGLNSAIASQTGFYSGYGFAIPITLVKNVTDALIKEGRVRMPVMGVSVTRVDPEDAGINGLARVAGVKVAGFNPPDGGPAKAAGIEVGDVIVTVDSKPVERVSSLQRIVRMRRIGDVIPVEVMRFGSKKTFRVRLVDAEAGGTLAVNTAEPSPTTSTTAGKLGMSVEALPAEMASRLQTNGVGVRVSEVAANGPARDKIAAGSDVLLEVLYPTPRRSIRSVNDLQTVVSGLKDGDYVSLLVQSMDPRVGRRVVNIRVGG</sequence>
<dbReference type="InterPro" id="IPR036034">
    <property type="entry name" value="PDZ_sf"/>
</dbReference>
<dbReference type="Gene3D" id="2.40.10.120">
    <property type="match status" value="1"/>
</dbReference>
<dbReference type="SUPFAM" id="SSF50494">
    <property type="entry name" value="Trypsin-like serine proteases"/>
    <property type="match status" value="1"/>
</dbReference>
<dbReference type="PANTHER" id="PTHR43343:SF3">
    <property type="entry name" value="PROTEASE DO-LIKE 8, CHLOROPLASTIC"/>
    <property type="match status" value="1"/>
</dbReference>
<organism evidence="6 7">
    <name type="scientific">Gemmatimonas aurantiaca</name>
    <dbReference type="NCBI Taxonomy" id="173480"/>
    <lineage>
        <taxon>Bacteria</taxon>
        <taxon>Pseudomonadati</taxon>
        <taxon>Gemmatimonadota</taxon>
        <taxon>Gemmatimonadia</taxon>
        <taxon>Gemmatimonadales</taxon>
        <taxon>Gemmatimonadaceae</taxon>
        <taxon>Gemmatimonas</taxon>
    </lineage>
</organism>
<dbReference type="OMA" id="KGMEMSA"/>
<feature type="domain" description="PDZ" evidence="5">
    <location>
        <begin position="270"/>
        <end position="374"/>
    </location>
</feature>
<dbReference type="InterPro" id="IPR001940">
    <property type="entry name" value="Peptidase_S1C"/>
</dbReference>
<dbReference type="PRINTS" id="PR00834">
    <property type="entry name" value="PROTEASES2C"/>
</dbReference>
<dbReference type="InterPro" id="IPR051201">
    <property type="entry name" value="Chloro_Bact_Ser_Proteases"/>
</dbReference>
<dbReference type="SUPFAM" id="SSF50156">
    <property type="entry name" value="PDZ domain-like"/>
    <property type="match status" value="1"/>
</dbReference>
<evidence type="ECO:0000256" key="2">
    <source>
        <dbReference type="ARBA" id="ARBA00022670"/>
    </source>
</evidence>
<accession>A0A3D4V5V4</accession>
<evidence type="ECO:0000313" key="7">
    <source>
        <dbReference type="Proteomes" id="UP000264071"/>
    </source>
</evidence>
<evidence type="ECO:0000256" key="3">
    <source>
        <dbReference type="ARBA" id="ARBA00022801"/>
    </source>
</evidence>
<comment type="similarity">
    <text evidence="1">Belongs to the peptidase S1C family.</text>
</comment>
<dbReference type="Gene3D" id="2.30.42.10">
    <property type="match status" value="2"/>
</dbReference>
<keyword evidence="4" id="KW-0720">Serine protease</keyword>
<dbReference type="InterPro" id="IPR009003">
    <property type="entry name" value="Peptidase_S1_PA"/>
</dbReference>
<evidence type="ECO:0000313" key="6">
    <source>
        <dbReference type="EMBL" id="HCT56048.1"/>
    </source>
</evidence>
<dbReference type="GO" id="GO:0004252">
    <property type="term" value="F:serine-type endopeptidase activity"/>
    <property type="evidence" value="ECO:0007669"/>
    <property type="project" value="InterPro"/>
</dbReference>
<dbReference type="PANTHER" id="PTHR43343">
    <property type="entry name" value="PEPTIDASE S12"/>
    <property type="match status" value="1"/>
</dbReference>
<evidence type="ECO:0000256" key="1">
    <source>
        <dbReference type="ARBA" id="ARBA00010541"/>
    </source>
</evidence>
<dbReference type="InterPro" id="IPR001478">
    <property type="entry name" value="PDZ"/>
</dbReference>
<dbReference type="AlphaFoldDB" id="A0A3D4V5V4"/>
<dbReference type="GO" id="GO:0006508">
    <property type="term" value="P:proteolysis"/>
    <property type="evidence" value="ECO:0007669"/>
    <property type="project" value="UniProtKB-KW"/>
</dbReference>
<keyword evidence="3" id="KW-0378">Hydrolase</keyword>
<keyword evidence="2" id="KW-0645">Protease</keyword>
<name>A0A3D4V5V4_9BACT</name>
<dbReference type="Pfam" id="PF13365">
    <property type="entry name" value="Trypsin_2"/>
    <property type="match status" value="1"/>
</dbReference>
<protein>
    <submittedName>
        <fullName evidence="6">PDZ domain-containing protein</fullName>
    </submittedName>
</protein>
<dbReference type="SMART" id="SM00228">
    <property type="entry name" value="PDZ"/>
    <property type="match status" value="2"/>
</dbReference>
<proteinExistence type="inferred from homology"/>
<evidence type="ECO:0000256" key="4">
    <source>
        <dbReference type="ARBA" id="ARBA00022825"/>
    </source>
</evidence>
<dbReference type="PROSITE" id="PS50106">
    <property type="entry name" value="PDZ"/>
    <property type="match status" value="1"/>
</dbReference>
<gene>
    <name evidence="6" type="ORF">DGD08_02420</name>
</gene>
<dbReference type="Proteomes" id="UP000264071">
    <property type="component" value="Unassembled WGS sequence"/>
</dbReference>
<dbReference type="Pfam" id="PF13180">
    <property type="entry name" value="PDZ_2"/>
    <property type="match status" value="1"/>
</dbReference>
<dbReference type="EMBL" id="DPIY01000002">
    <property type="protein sequence ID" value="HCT56048.1"/>
    <property type="molecule type" value="Genomic_DNA"/>
</dbReference>
<evidence type="ECO:0000259" key="5">
    <source>
        <dbReference type="PROSITE" id="PS50106"/>
    </source>
</evidence>
<reference evidence="6 7" key="1">
    <citation type="journal article" date="2018" name="Nat. Biotechnol.">
        <title>A standardized bacterial taxonomy based on genome phylogeny substantially revises the tree of life.</title>
        <authorList>
            <person name="Parks D.H."/>
            <person name="Chuvochina M."/>
            <person name="Waite D.W."/>
            <person name="Rinke C."/>
            <person name="Skarshewski A."/>
            <person name="Chaumeil P.A."/>
            <person name="Hugenholtz P."/>
        </authorList>
    </citation>
    <scope>NUCLEOTIDE SEQUENCE [LARGE SCALE GENOMIC DNA]</scope>
    <source>
        <strain evidence="6">UBA8844</strain>
    </source>
</reference>
<dbReference type="FunFam" id="2.40.10.10:FF:000001">
    <property type="entry name" value="Periplasmic serine protease DegS"/>
    <property type="match status" value="1"/>
</dbReference>
<comment type="caution">
    <text evidence="6">The sequence shown here is derived from an EMBL/GenBank/DDBJ whole genome shotgun (WGS) entry which is preliminary data.</text>
</comment>